<dbReference type="Proteomes" id="UP001219518">
    <property type="component" value="Unassembled WGS sequence"/>
</dbReference>
<dbReference type="EMBL" id="JAHWGI010001426">
    <property type="protein sequence ID" value="KAK3931508.1"/>
    <property type="molecule type" value="Genomic_DNA"/>
</dbReference>
<accession>A0AAE1I1N2</accession>
<protein>
    <submittedName>
        <fullName evidence="1">DNA polymerase catalytic subunit</fullName>
    </submittedName>
</protein>
<reference evidence="1" key="1">
    <citation type="submission" date="2021-07" db="EMBL/GenBank/DDBJ databases">
        <authorList>
            <person name="Catto M.A."/>
            <person name="Jacobson A."/>
            <person name="Kennedy G."/>
            <person name="Labadie P."/>
            <person name="Hunt B.G."/>
            <person name="Srinivasan R."/>
        </authorList>
    </citation>
    <scope>NUCLEOTIDE SEQUENCE</scope>
    <source>
        <strain evidence="1">PL_HMW_Pooled</strain>
        <tissue evidence="1">Head</tissue>
    </source>
</reference>
<comment type="caution">
    <text evidence="1">The sequence shown here is derived from an EMBL/GenBank/DDBJ whole genome shotgun (WGS) entry which is preliminary data.</text>
</comment>
<evidence type="ECO:0000313" key="2">
    <source>
        <dbReference type="Proteomes" id="UP001219518"/>
    </source>
</evidence>
<dbReference type="AlphaFoldDB" id="A0AAE1I1N2"/>
<keyword evidence="2" id="KW-1185">Reference proteome</keyword>
<reference evidence="1" key="2">
    <citation type="journal article" date="2023" name="BMC Genomics">
        <title>Pest status, molecular evolution, and epigenetic factors derived from the genome assembly of Frankliniella fusca, a thysanopteran phytovirus vector.</title>
        <authorList>
            <person name="Catto M.A."/>
            <person name="Labadie P.E."/>
            <person name="Jacobson A.L."/>
            <person name="Kennedy G.G."/>
            <person name="Srinivasan R."/>
            <person name="Hunt B.G."/>
        </authorList>
    </citation>
    <scope>NUCLEOTIDE SEQUENCE</scope>
    <source>
        <strain evidence="1">PL_HMW_Pooled</strain>
    </source>
</reference>
<evidence type="ECO:0000313" key="1">
    <source>
        <dbReference type="EMBL" id="KAK3931508.1"/>
    </source>
</evidence>
<organism evidence="1 2">
    <name type="scientific">Frankliniella fusca</name>
    <dbReference type="NCBI Taxonomy" id="407009"/>
    <lineage>
        <taxon>Eukaryota</taxon>
        <taxon>Metazoa</taxon>
        <taxon>Ecdysozoa</taxon>
        <taxon>Arthropoda</taxon>
        <taxon>Hexapoda</taxon>
        <taxon>Insecta</taxon>
        <taxon>Pterygota</taxon>
        <taxon>Neoptera</taxon>
        <taxon>Paraneoptera</taxon>
        <taxon>Thysanoptera</taxon>
        <taxon>Terebrantia</taxon>
        <taxon>Thripoidea</taxon>
        <taxon>Thripidae</taxon>
        <taxon>Frankliniella</taxon>
    </lineage>
</organism>
<gene>
    <name evidence="1" type="ORF">KUF71_006526</name>
</gene>
<proteinExistence type="predicted"/>
<sequence length="36" mass="4125">MYAPNPYAQFYTTIVMHNNLCITMLHVVHNSARVCA</sequence>
<name>A0AAE1I1N2_9NEOP</name>